<gene>
    <name evidence="12" type="ORF">AMSG_09844</name>
</gene>
<dbReference type="Pfam" id="PF13967">
    <property type="entry name" value="RSN1_TM"/>
    <property type="match status" value="1"/>
</dbReference>
<dbReference type="eggNOG" id="KOG1134">
    <property type="taxonomic scope" value="Eukaryota"/>
</dbReference>
<dbReference type="GO" id="GO:0005886">
    <property type="term" value="C:plasma membrane"/>
    <property type="evidence" value="ECO:0007669"/>
    <property type="project" value="TreeGrafter"/>
</dbReference>
<keyword evidence="4 8" id="KW-0812">Transmembrane</keyword>
<sequence length="839" mass="93330">MSNTTIGLVDPKLEDTSVAAFISSLTLNGSVAVICLIAFSVVRKKFPTVYDPRRRLLGVDPNVLAATPPLTESLFGWIFQVLRMEDSVMLESVGLDGVMYIKFLETATKFFCAACVVGLGILMPINFSADPPEDKKQQGLDKASMANVDPNQKNLLWAHTLAVWFFTLLLFYFLNKMYKFYYAQRIKFLVARRPEWYSVLVQDVPENKRDAASLEAFFRKRYGDEVYSVMMAHETTALDKLVKEREEVVRKLENAHFTHLKKEERPQHRQMGGILGKICCCCGSKVDSIDYYTEELERLNAEILEEQAAEHKVTPSGFVSFRSLSAAVSAVQTLQTEDPMHWTLERAPAPIDVYWPSLGMDGRKRKAQGLIISVLVFFLVVFWAIPVSALAVMANFNKLAETFPVLEPVITFSPALIGFVQALVPTILLLVFMSLLPKILLTFGKKEGIASNAELQKSVMIRFFTFQLFNVLLVVTLAGSFLGVASELAEGPFTVISLLGSSIPAVANFYVAYVLLQALSGFPLELLRPVPLILGELKRRRALTAYQERSAWHPGELFYGGEIAKHLVVFYIGIIFSFIAPVVLPVTALYFGLGLLVRRHHVAYVYVAPFEAGGSFWPRMFNRILAGAVMSQLTAMGILSIKESPLGSLIIPLPIMTLIFARYARRAYETPTQFAPLGITADVDNGIDAVSESTGLVVATPDRTKDLLDFTFLDNQYVQPSVNAPPVPPSIIGDEAAVDELLKPHFGCRTAAKAALAQAMAQAALRPMLARHLVPPVRATRTTSLSTGRRRWSLQSRRARASRSRPRRRLRWRREQRLLERDLAAKDGVGDLGISLGGK</sequence>
<name>A0A0L0DNP2_THETB</name>
<comment type="similarity">
    <text evidence="2">Belongs to the CSC1 (TC 1.A.17) family.</text>
</comment>
<dbReference type="GO" id="GO:0005227">
    <property type="term" value="F:calcium-activated cation channel activity"/>
    <property type="evidence" value="ECO:0007669"/>
    <property type="project" value="InterPro"/>
</dbReference>
<evidence type="ECO:0000256" key="8">
    <source>
        <dbReference type="SAM" id="Phobius"/>
    </source>
</evidence>
<dbReference type="OrthoDB" id="5973102at2759"/>
<evidence type="ECO:0000256" key="6">
    <source>
        <dbReference type="ARBA" id="ARBA00023136"/>
    </source>
</evidence>
<feature type="transmembrane region" description="Helical" evidence="8">
    <location>
        <begin position="20"/>
        <end position="42"/>
    </location>
</feature>
<dbReference type="Pfam" id="PF02714">
    <property type="entry name" value="RSN1_7TM"/>
    <property type="match status" value="1"/>
</dbReference>
<dbReference type="Proteomes" id="UP000054408">
    <property type="component" value="Unassembled WGS sequence"/>
</dbReference>
<dbReference type="InterPro" id="IPR003864">
    <property type="entry name" value="CSC1/OSCA1-like_7TM"/>
</dbReference>
<accession>A0A0L0DNP2</accession>
<evidence type="ECO:0000259" key="11">
    <source>
        <dbReference type="Pfam" id="PF14703"/>
    </source>
</evidence>
<dbReference type="GeneID" id="25568215"/>
<feature type="transmembrane region" description="Helical" evidence="8">
    <location>
        <begin position="495"/>
        <end position="516"/>
    </location>
</feature>
<dbReference type="AlphaFoldDB" id="A0A0L0DNP2"/>
<feature type="transmembrane region" description="Helical" evidence="8">
    <location>
        <begin position="568"/>
        <end position="591"/>
    </location>
</feature>
<keyword evidence="5 8" id="KW-1133">Transmembrane helix</keyword>
<comment type="subcellular location">
    <subcellularLocation>
        <location evidence="1">Membrane</location>
        <topology evidence="1">Multi-pass membrane protein</topology>
    </subcellularLocation>
</comment>
<feature type="transmembrane region" description="Helical" evidence="8">
    <location>
        <begin position="416"/>
        <end position="441"/>
    </location>
</feature>
<feature type="transmembrane region" description="Helical" evidence="8">
    <location>
        <begin position="110"/>
        <end position="129"/>
    </location>
</feature>
<feature type="transmembrane region" description="Helical" evidence="8">
    <location>
        <begin position="155"/>
        <end position="175"/>
    </location>
</feature>
<evidence type="ECO:0000259" key="10">
    <source>
        <dbReference type="Pfam" id="PF13967"/>
    </source>
</evidence>
<protein>
    <submittedName>
        <fullName evidence="12">Early responsive to dehydration protein</fullName>
    </submittedName>
</protein>
<organism evidence="12 13">
    <name type="scientific">Thecamonas trahens ATCC 50062</name>
    <dbReference type="NCBI Taxonomy" id="461836"/>
    <lineage>
        <taxon>Eukaryota</taxon>
        <taxon>Apusozoa</taxon>
        <taxon>Apusomonadida</taxon>
        <taxon>Apusomonadidae</taxon>
        <taxon>Thecamonas</taxon>
    </lineage>
</organism>
<evidence type="ECO:0000259" key="9">
    <source>
        <dbReference type="Pfam" id="PF02714"/>
    </source>
</evidence>
<evidence type="ECO:0000313" key="12">
    <source>
        <dbReference type="EMBL" id="KNC53885.1"/>
    </source>
</evidence>
<dbReference type="EMBL" id="GL349483">
    <property type="protein sequence ID" value="KNC53885.1"/>
    <property type="molecule type" value="Genomic_DNA"/>
</dbReference>
<evidence type="ECO:0000256" key="1">
    <source>
        <dbReference type="ARBA" id="ARBA00004141"/>
    </source>
</evidence>
<keyword evidence="6 8" id="KW-0472">Membrane</keyword>
<dbReference type="InterPro" id="IPR032880">
    <property type="entry name" value="CSC1/OSCA1-like_N"/>
</dbReference>
<evidence type="ECO:0000256" key="4">
    <source>
        <dbReference type="ARBA" id="ARBA00022692"/>
    </source>
</evidence>
<feature type="domain" description="CSC1/OSCA1-like cytosolic" evidence="11">
    <location>
        <begin position="197"/>
        <end position="356"/>
    </location>
</feature>
<feature type="domain" description="CSC1/OSCA1-like 7TM region" evidence="9">
    <location>
        <begin position="370"/>
        <end position="638"/>
    </location>
</feature>
<keyword evidence="13" id="KW-1185">Reference proteome</keyword>
<dbReference type="InterPro" id="IPR045122">
    <property type="entry name" value="Csc1-like"/>
</dbReference>
<keyword evidence="3" id="KW-0813">Transport</keyword>
<feature type="transmembrane region" description="Helical" evidence="8">
    <location>
        <begin position="370"/>
        <end position="396"/>
    </location>
</feature>
<evidence type="ECO:0000256" key="2">
    <source>
        <dbReference type="ARBA" id="ARBA00007779"/>
    </source>
</evidence>
<evidence type="ECO:0000313" key="13">
    <source>
        <dbReference type="Proteomes" id="UP000054408"/>
    </source>
</evidence>
<proteinExistence type="inferred from homology"/>
<dbReference type="RefSeq" id="XP_013754261.1">
    <property type="nucleotide sequence ID" value="XM_013898807.1"/>
</dbReference>
<evidence type="ECO:0000256" key="5">
    <source>
        <dbReference type="ARBA" id="ARBA00022989"/>
    </source>
</evidence>
<evidence type="ECO:0000256" key="7">
    <source>
        <dbReference type="SAM" id="MobiDB-lite"/>
    </source>
</evidence>
<dbReference type="InterPro" id="IPR027815">
    <property type="entry name" value="CSC1/OSCA1-like_cyt"/>
</dbReference>
<feature type="region of interest" description="Disordered" evidence="7">
    <location>
        <begin position="779"/>
        <end position="809"/>
    </location>
</feature>
<reference evidence="12 13" key="1">
    <citation type="submission" date="2010-05" db="EMBL/GenBank/DDBJ databases">
        <title>The Genome Sequence of Thecamonas trahens ATCC 50062.</title>
        <authorList>
            <consortium name="The Broad Institute Genome Sequencing Platform"/>
            <person name="Russ C."/>
            <person name="Cuomo C."/>
            <person name="Shea T."/>
            <person name="Young S.K."/>
            <person name="Zeng Q."/>
            <person name="Koehrsen M."/>
            <person name="Haas B."/>
            <person name="Borodovsky M."/>
            <person name="Guigo R."/>
            <person name="Alvarado L."/>
            <person name="Berlin A."/>
            <person name="Bochicchio J."/>
            <person name="Borenstein D."/>
            <person name="Chapman S."/>
            <person name="Chen Z."/>
            <person name="Freedman E."/>
            <person name="Gellesch M."/>
            <person name="Goldberg J."/>
            <person name="Griggs A."/>
            <person name="Gujja S."/>
            <person name="Heilman E."/>
            <person name="Heiman D."/>
            <person name="Hepburn T."/>
            <person name="Howarth C."/>
            <person name="Jen D."/>
            <person name="Larson L."/>
            <person name="Mehta T."/>
            <person name="Park D."/>
            <person name="Pearson M."/>
            <person name="Roberts A."/>
            <person name="Saif S."/>
            <person name="Shenoy N."/>
            <person name="Sisk P."/>
            <person name="Stolte C."/>
            <person name="Sykes S."/>
            <person name="Thomson T."/>
            <person name="Walk T."/>
            <person name="White J."/>
            <person name="Yandava C."/>
            <person name="Burger G."/>
            <person name="Gray M.W."/>
            <person name="Holland P.W.H."/>
            <person name="King N."/>
            <person name="Lang F.B.F."/>
            <person name="Roger A.J."/>
            <person name="Ruiz-Trillo I."/>
            <person name="Lander E."/>
            <person name="Nusbaum C."/>
        </authorList>
    </citation>
    <scope>NUCLEOTIDE SEQUENCE [LARGE SCALE GENOMIC DNA]</scope>
    <source>
        <strain evidence="12 13">ATCC 50062</strain>
    </source>
</reference>
<dbReference type="PANTHER" id="PTHR13018:SF5">
    <property type="entry name" value="RE44586P"/>
    <property type="match status" value="1"/>
</dbReference>
<feature type="transmembrane region" description="Helical" evidence="8">
    <location>
        <begin position="461"/>
        <end position="483"/>
    </location>
</feature>
<dbReference type="Pfam" id="PF14703">
    <property type="entry name" value="PHM7_cyt"/>
    <property type="match status" value="1"/>
</dbReference>
<evidence type="ECO:0000256" key="3">
    <source>
        <dbReference type="ARBA" id="ARBA00022448"/>
    </source>
</evidence>
<dbReference type="STRING" id="461836.A0A0L0DNP2"/>
<dbReference type="PANTHER" id="PTHR13018">
    <property type="entry name" value="PROBABLE MEMBRANE PROTEIN DUF221-RELATED"/>
    <property type="match status" value="1"/>
</dbReference>
<feature type="compositionally biased region" description="Basic residues" evidence="7">
    <location>
        <begin position="788"/>
        <end position="809"/>
    </location>
</feature>
<feature type="domain" description="CSC1/OSCA1-like N-terminal transmembrane" evidence="10">
    <location>
        <begin position="20"/>
        <end position="175"/>
    </location>
</feature>
<dbReference type="OMA" id="CSCKKEN"/>